<dbReference type="InterPro" id="IPR008670">
    <property type="entry name" value="CoA_reduct_LuxC"/>
</dbReference>
<dbReference type="Proteomes" id="UP000251835">
    <property type="component" value="Unassembled WGS sequence"/>
</dbReference>
<dbReference type="Pfam" id="PF05893">
    <property type="entry name" value="LuxC"/>
    <property type="match status" value="1"/>
</dbReference>
<keyword evidence="3" id="KW-1185">Reference proteome</keyword>
<dbReference type="GO" id="GO:0003995">
    <property type="term" value="F:acyl-CoA dehydrogenase activity"/>
    <property type="evidence" value="ECO:0007669"/>
    <property type="project" value="InterPro"/>
</dbReference>
<dbReference type="EMBL" id="QENZ01000003">
    <property type="protein sequence ID" value="PVX51809.1"/>
    <property type="molecule type" value="Genomic_DNA"/>
</dbReference>
<dbReference type="SUPFAM" id="SSF53720">
    <property type="entry name" value="ALDH-like"/>
    <property type="match status" value="1"/>
</dbReference>
<dbReference type="InterPro" id="IPR016161">
    <property type="entry name" value="Ald_DH/histidinol_DH"/>
</dbReference>
<evidence type="ECO:0000313" key="2">
    <source>
        <dbReference type="EMBL" id="PVX51809.1"/>
    </source>
</evidence>
<dbReference type="OrthoDB" id="1522941at2"/>
<accession>A0A7L4UQ58</accession>
<gene>
    <name evidence="2" type="ORF">C7377_0095</name>
</gene>
<keyword evidence="1" id="KW-0521">NADP</keyword>
<reference evidence="2 3" key="1">
    <citation type="submission" date="2018-05" db="EMBL/GenBank/DDBJ databases">
        <title>Genomic Encyclopedia of Type Strains, Phase IV (KMG-IV): sequencing the most valuable type-strain genomes for metagenomic binning, comparative biology and taxonomic classification.</title>
        <authorList>
            <person name="Goeker M."/>
        </authorList>
    </citation>
    <scope>NUCLEOTIDE SEQUENCE [LARGE SCALE GENOMIC DNA]</scope>
    <source>
        <strain evidence="2 3">DSM 28579</strain>
    </source>
</reference>
<dbReference type="AlphaFoldDB" id="A0A7L4UQ58"/>
<evidence type="ECO:0000313" key="3">
    <source>
        <dbReference type="Proteomes" id="UP000251835"/>
    </source>
</evidence>
<dbReference type="GO" id="GO:0008218">
    <property type="term" value="P:bioluminescence"/>
    <property type="evidence" value="ECO:0007669"/>
    <property type="project" value="InterPro"/>
</dbReference>
<protein>
    <submittedName>
        <fullName evidence="2">Acyl-CoA reductase LuxC</fullName>
    </submittedName>
</protein>
<dbReference type="RefSeq" id="WP_116495386.1">
    <property type="nucleotide sequence ID" value="NZ_QENZ01000003.1"/>
</dbReference>
<sequence>MRLEDRLVAFSILGQELQAFLANKGTYNTFLDNAIEKAKVDNPWFTDESVANAIRGIITLLDNKKLENWVSNYSLSEDSKTVACILAGNIPMVGFHDMLCVLLSGHHFIGKTSSKDKQLLPVLAEIIIQADKRFEERITFVSDLKDIKYDAVIATGSNNTARYFQQYFGHLPHIIRKGRSSVAILSGNETKEALEGLGDDIFMYFGLGCRNVSKIYIPKGFDIRGIFSHFTKYSNYQHHHKWINNYNYNRSINLVNQQHFYETEFALFQESSSLISPIAVVYYEEYESLSDLLLFLYANNEQLQCIVSNIKSNDFVPLGKAQYPEADDYADNIDTLAFLSTL</sequence>
<comment type="caution">
    <text evidence="2">The sequence shown here is derived from an EMBL/GenBank/DDBJ whole genome shotgun (WGS) entry which is preliminary data.</text>
</comment>
<proteinExistence type="predicted"/>
<organism evidence="2 3">
    <name type="scientific">Balneicella halophila</name>
    <dbReference type="NCBI Taxonomy" id="1537566"/>
    <lineage>
        <taxon>Bacteria</taxon>
        <taxon>Pseudomonadati</taxon>
        <taxon>Bacteroidota</taxon>
        <taxon>Bacteroidia</taxon>
        <taxon>Bacteroidales</taxon>
        <taxon>Balneicellaceae</taxon>
        <taxon>Balneicella</taxon>
    </lineage>
</organism>
<evidence type="ECO:0000256" key="1">
    <source>
        <dbReference type="ARBA" id="ARBA00022857"/>
    </source>
</evidence>
<name>A0A7L4UQ58_BALHA</name>